<dbReference type="AlphaFoldDB" id="A0A9Q1L072"/>
<proteinExistence type="predicted"/>
<name>A0A9Q1L072_9CARY</name>
<organism evidence="3 4">
    <name type="scientific">Carnegiea gigantea</name>
    <dbReference type="NCBI Taxonomy" id="171969"/>
    <lineage>
        <taxon>Eukaryota</taxon>
        <taxon>Viridiplantae</taxon>
        <taxon>Streptophyta</taxon>
        <taxon>Embryophyta</taxon>
        <taxon>Tracheophyta</taxon>
        <taxon>Spermatophyta</taxon>
        <taxon>Magnoliopsida</taxon>
        <taxon>eudicotyledons</taxon>
        <taxon>Gunneridae</taxon>
        <taxon>Pentapetalae</taxon>
        <taxon>Caryophyllales</taxon>
        <taxon>Cactineae</taxon>
        <taxon>Cactaceae</taxon>
        <taxon>Cactoideae</taxon>
        <taxon>Echinocereeae</taxon>
        <taxon>Carnegiea</taxon>
    </lineage>
</organism>
<dbReference type="InterPro" id="IPR040256">
    <property type="entry name" value="At4g02000-like"/>
</dbReference>
<sequence length="397" mass="44450">MAAGLEEAWKRLSLTPEEEVVVECDDDAPNDRNEQVALCKLHTNNYFNASALKSVLKNVWKPSKGVIIRELDKNLFVFQFFSAADKAYVLNKGPWAFDGNILLLRELTRLEQPSEVEFTKARFWVTALAVPQLKQTSSFAKILGDHPGTFIKCDDSNLYCAADKSVNSLVDVDVTKPLLRGIRVMVQGRSCVKLSEFCYGCDKLGHTLKDCDSVDPSVDEELLQYGDWLRGSLIKSLRRNAELERSEEKGLFTAYRNSKSTLKGCTKLRFSNDSSPPDITLRTSLSSPPVISDNMLLDETSTITPGTEVFKRKMQDKGRSGDLALLGRKGLDVKLLSMSLHHIEVAIKGLGVSNEWRFTGIYGWPENQFQTLTGELIYDLSNRSNLPWLVGGDLNEI</sequence>
<evidence type="ECO:0000259" key="2">
    <source>
        <dbReference type="PROSITE" id="PS50158"/>
    </source>
</evidence>
<keyword evidence="1" id="KW-0479">Metal-binding</keyword>
<comment type="caution">
    <text evidence="3">The sequence shown here is derived from an EMBL/GenBank/DDBJ whole genome shotgun (WGS) entry which is preliminary data.</text>
</comment>
<accession>A0A9Q1L072</accession>
<keyword evidence="1" id="KW-0862">Zinc</keyword>
<dbReference type="Pfam" id="PF14111">
    <property type="entry name" value="DUF4283"/>
    <property type="match status" value="1"/>
</dbReference>
<dbReference type="InterPro" id="IPR001878">
    <property type="entry name" value="Znf_CCHC"/>
</dbReference>
<dbReference type="InterPro" id="IPR025558">
    <property type="entry name" value="DUF4283"/>
</dbReference>
<dbReference type="Proteomes" id="UP001153076">
    <property type="component" value="Unassembled WGS sequence"/>
</dbReference>
<keyword evidence="4" id="KW-1185">Reference proteome</keyword>
<feature type="domain" description="CCHC-type" evidence="2">
    <location>
        <begin position="198"/>
        <end position="211"/>
    </location>
</feature>
<dbReference type="PANTHER" id="PTHR31286:SF167">
    <property type="entry name" value="OS09G0268800 PROTEIN"/>
    <property type="match status" value="1"/>
</dbReference>
<dbReference type="PANTHER" id="PTHR31286">
    <property type="entry name" value="GLYCINE-RICH CELL WALL STRUCTURAL PROTEIN 1.8-LIKE"/>
    <property type="match status" value="1"/>
</dbReference>
<protein>
    <recommendedName>
        <fullName evidence="2">CCHC-type domain-containing protein</fullName>
    </recommendedName>
</protein>
<dbReference type="GO" id="GO:0008270">
    <property type="term" value="F:zinc ion binding"/>
    <property type="evidence" value="ECO:0007669"/>
    <property type="project" value="UniProtKB-KW"/>
</dbReference>
<dbReference type="GO" id="GO:0003676">
    <property type="term" value="F:nucleic acid binding"/>
    <property type="evidence" value="ECO:0007669"/>
    <property type="project" value="InterPro"/>
</dbReference>
<gene>
    <name evidence="3" type="ORF">Cgig2_008099</name>
</gene>
<dbReference type="OrthoDB" id="1044792at2759"/>
<keyword evidence="1" id="KW-0863">Zinc-finger</keyword>
<evidence type="ECO:0000313" key="3">
    <source>
        <dbReference type="EMBL" id="KAJ8453215.1"/>
    </source>
</evidence>
<evidence type="ECO:0000313" key="4">
    <source>
        <dbReference type="Proteomes" id="UP001153076"/>
    </source>
</evidence>
<reference evidence="3" key="1">
    <citation type="submission" date="2022-04" db="EMBL/GenBank/DDBJ databases">
        <title>Carnegiea gigantea Genome sequencing and assembly v2.</title>
        <authorList>
            <person name="Copetti D."/>
            <person name="Sanderson M.J."/>
            <person name="Burquez A."/>
            <person name="Wojciechowski M.F."/>
        </authorList>
    </citation>
    <scope>NUCLEOTIDE SEQUENCE</scope>
    <source>
        <strain evidence="3">SGP5-SGP5p</strain>
        <tissue evidence="3">Aerial part</tissue>
    </source>
</reference>
<dbReference type="EMBL" id="JAKOGI010000001">
    <property type="protein sequence ID" value="KAJ8453215.1"/>
    <property type="molecule type" value="Genomic_DNA"/>
</dbReference>
<evidence type="ECO:0000256" key="1">
    <source>
        <dbReference type="PROSITE-ProRule" id="PRU00047"/>
    </source>
</evidence>
<dbReference type="PROSITE" id="PS50158">
    <property type="entry name" value="ZF_CCHC"/>
    <property type="match status" value="1"/>
</dbReference>